<sequence length="833" mass="89249">MILAASTVGEHLVTMHISTVLLGTYCGLVAANPHPWMYGVPDFPDLDMEEVMTQAGVEVLSEASEAASNTTSTSSNATLTSNSTASAGGEPCAAISSAIAAAPPGARKVVPAELGMKCLTSVPLDKEGNVKLIDDMKLFVKWQSNIAYLKNPPSNYTEKPVDVMGELDLMQKGLANGTFKTEYDFQMGMMMLFNRAYDNHFAYQPDILASAMQFQRPPGTELVSVSSDGKAVPEVFLYQDIRRANNDSSYKPSAVKKINGMDVKTFLEDASTQSDFHDADTRWNALFPSQALIASGTVFLGSFRTGQYQGPNTTMEFANGTTYNQMNLAVVFGNFTGVNSGQTFFKQFCTGPKPVTEIEQPTTSAPASRTIATPSATPTPSQIGYPKAVILNPNLSVGGYYINDTGYDDVAVLSIPSYDAGDVQVFQNVMRDFIRMCKVQGKTKMIFDMRGNGGGNAILGYDTFKQVYPQADQDPFGGTRFRANDAIKAAYQLTGDFVNNKTFVQSNQTAFVQAFGRGTTANDILGLTASFNFQHQLDVNNKAITTSDAAFGPQTANDDQFTTTIRYNFSDPISTSYQGFSVIGFDQNKNETSTPQPFKAEDMVMLHDGMCSSTCAIASELLKNQGAVRTIAVGGRPQDGPMQGVGGTKGAQVFSWDDIQLRMQATYFLGSPEQQAQWDKMDLGKTAFATQLFKRSAYQGGRIAGGVNLKDNLRRNDASGTPLEFMYEAADCRMFFTAAMVTDVTALWKGVADRMFKNGTNKCVAGSTGNPTAVSAGGQKRAGDGTIAEGTGVNSTQRSTANGSGAMTGGAAGRALGSWGSVAAAIMVTMLLL</sequence>
<feature type="region of interest" description="Disordered" evidence="1">
    <location>
        <begin position="359"/>
        <end position="379"/>
    </location>
</feature>
<keyword evidence="4" id="KW-1185">Reference proteome</keyword>
<protein>
    <recommendedName>
        <fullName evidence="2">CPAF-like PDZ domain-containing protein</fullName>
    </recommendedName>
</protein>
<reference evidence="3" key="1">
    <citation type="submission" date="2019-04" db="EMBL/GenBank/DDBJ databases">
        <title>Sequencing of skin fungus with MAO and IRED activity.</title>
        <authorList>
            <person name="Marsaioli A.J."/>
            <person name="Bonatto J.M.C."/>
            <person name="Reis Junior O."/>
        </authorList>
    </citation>
    <scope>NUCLEOTIDE SEQUENCE</scope>
    <source>
        <strain evidence="3">28M1</strain>
    </source>
</reference>
<evidence type="ECO:0000313" key="4">
    <source>
        <dbReference type="Proteomes" id="UP000758155"/>
    </source>
</evidence>
<dbReference type="Proteomes" id="UP000758155">
    <property type="component" value="Unassembled WGS sequence"/>
</dbReference>
<dbReference type="Gene3D" id="3.90.226.10">
    <property type="entry name" value="2-enoyl-CoA Hydratase, Chain A, domain 1"/>
    <property type="match status" value="1"/>
</dbReference>
<evidence type="ECO:0000256" key="1">
    <source>
        <dbReference type="SAM" id="MobiDB-lite"/>
    </source>
</evidence>
<accession>A0A9P4X0Y0</accession>
<proteinExistence type="predicted"/>
<dbReference type="PANTHER" id="PTHR37049">
    <property type="entry name" value="PEPTIDASE S41 FAMILY PROTEIN"/>
    <property type="match status" value="1"/>
</dbReference>
<dbReference type="InterPro" id="IPR056186">
    <property type="entry name" value="PDZ_CPAF-rel"/>
</dbReference>
<dbReference type="AlphaFoldDB" id="A0A9P4X0Y0"/>
<evidence type="ECO:0000313" key="3">
    <source>
        <dbReference type="EMBL" id="KAF3047469.1"/>
    </source>
</evidence>
<gene>
    <name evidence="3" type="ORF">E8E12_007980</name>
</gene>
<feature type="compositionally biased region" description="Low complexity" evidence="1">
    <location>
        <begin position="361"/>
        <end position="379"/>
    </location>
</feature>
<dbReference type="SUPFAM" id="SSF52096">
    <property type="entry name" value="ClpP/crotonase"/>
    <property type="match status" value="1"/>
</dbReference>
<dbReference type="InterPro" id="IPR029045">
    <property type="entry name" value="ClpP/crotonase-like_dom_sf"/>
</dbReference>
<dbReference type="Pfam" id="PF23658">
    <property type="entry name" value="PDZ_CPAF_rel"/>
    <property type="match status" value="1"/>
</dbReference>
<organism evidence="3 4">
    <name type="scientific">Didymella heteroderae</name>
    <dbReference type="NCBI Taxonomy" id="1769908"/>
    <lineage>
        <taxon>Eukaryota</taxon>
        <taxon>Fungi</taxon>
        <taxon>Dikarya</taxon>
        <taxon>Ascomycota</taxon>
        <taxon>Pezizomycotina</taxon>
        <taxon>Dothideomycetes</taxon>
        <taxon>Pleosporomycetidae</taxon>
        <taxon>Pleosporales</taxon>
        <taxon>Pleosporineae</taxon>
        <taxon>Didymellaceae</taxon>
        <taxon>Didymella</taxon>
    </lineage>
</organism>
<feature type="region of interest" description="Disordered" evidence="1">
    <location>
        <begin position="772"/>
        <end position="806"/>
    </location>
</feature>
<dbReference type="PANTHER" id="PTHR37049:SF4">
    <property type="entry name" value="RHODANESE DOMAIN-CONTAINING PROTEIN"/>
    <property type="match status" value="1"/>
</dbReference>
<evidence type="ECO:0000259" key="2">
    <source>
        <dbReference type="Pfam" id="PF23658"/>
    </source>
</evidence>
<feature type="compositionally biased region" description="Polar residues" evidence="1">
    <location>
        <begin position="792"/>
        <end position="805"/>
    </location>
</feature>
<feature type="domain" description="CPAF-like PDZ" evidence="2">
    <location>
        <begin position="214"/>
        <end position="336"/>
    </location>
</feature>
<dbReference type="OrthoDB" id="27214at2759"/>
<dbReference type="InterPro" id="IPR052766">
    <property type="entry name" value="S41A_metabolite_peptidase"/>
</dbReference>
<name>A0A9P4X0Y0_9PLEO</name>
<feature type="region of interest" description="Disordered" evidence="1">
    <location>
        <begin position="62"/>
        <end position="83"/>
    </location>
</feature>
<comment type="caution">
    <text evidence="3">The sequence shown here is derived from an EMBL/GenBank/DDBJ whole genome shotgun (WGS) entry which is preliminary data.</text>
</comment>
<dbReference type="EMBL" id="SWKV01000002">
    <property type="protein sequence ID" value="KAF3047469.1"/>
    <property type="molecule type" value="Genomic_DNA"/>
</dbReference>